<evidence type="ECO:0000313" key="2">
    <source>
        <dbReference type="EMBL" id="PIU37550.1"/>
    </source>
</evidence>
<name>A0A2M6YVN2_9BACT</name>
<gene>
    <name evidence="2" type="ORF">COT02_00305</name>
</gene>
<dbReference type="Proteomes" id="UP000230184">
    <property type="component" value="Unassembled WGS sequence"/>
</dbReference>
<keyword evidence="1" id="KW-1133">Transmembrane helix</keyword>
<organism evidence="2 3">
    <name type="scientific">Candidatus Roizmanbacteria bacterium CG07_land_8_20_14_0_80_34_15</name>
    <dbReference type="NCBI Taxonomy" id="1974849"/>
    <lineage>
        <taxon>Bacteria</taxon>
        <taxon>Candidatus Roizmaniibacteriota</taxon>
    </lineage>
</organism>
<keyword evidence="1" id="KW-0472">Membrane</keyword>
<proteinExistence type="predicted"/>
<evidence type="ECO:0000313" key="3">
    <source>
        <dbReference type="Proteomes" id="UP000230184"/>
    </source>
</evidence>
<reference evidence="3" key="1">
    <citation type="submission" date="2017-09" db="EMBL/GenBank/DDBJ databases">
        <title>Depth-based differentiation of microbial function through sediment-hosted aquifers and enrichment of novel symbionts in the deep terrestrial subsurface.</title>
        <authorList>
            <person name="Probst A.J."/>
            <person name="Ladd B."/>
            <person name="Jarett J.K."/>
            <person name="Geller-Mcgrath D.E."/>
            <person name="Sieber C.M.K."/>
            <person name="Emerson J.B."/>
            <person name="Anantharaman K."/>
            <person name="Thomas B.C."/>
            <person name="Malmstrom R."/>
            <person name="Stieglmeier M."/>
            <person name="Klingl A."/>
            <person name="Woyke T."/>
            <person name="Ryan C.M."/>
            <person name="Banfield J.F."/>
        </authorList>
    </citation>
    <scope>NUCLEOTIDE SEQUENCE [LARGE SCALE GENOMIC DNA]</scope>
</reference>
<evidence type="ECO:0000256" key="1">
    <source>
        <dbReference type="SAM" id="Phobius"/>
    </source>
</evidence>
<dbReference type="EMBL" id="PEWY01000009">
    <property type="protein sequence ID" value="PIU37550.1"/>
    <property type="molecule type" value="Genomic_DNA"/>
</dbReference>
<sequence length="1378" mass="157595">MTAPAENPENTGQNNQSEFEKIIEILLTKTPQEVADEFSEAKKDVDKIEKELKDPVNKDGIFLNGFPKRIKDNNSQELKKISEVVKEMAVAITFPEKSKLNISGVPQVIKEIANELVGRKGIKNITENNAFFIYKIIEKGLAGELNSFEGLKVASESIRSLSSGDEEYLYIRITGIFMSSAMRGDLAEGKITDPKELAQLRINKSGSKAGESRIANEIRLKSLILEQKKLSDMIDNKIDNIHLDLSGQSFQDLADKEAEMTTGEKNGDVFEETKAKYIKDNIDLKKTDLKQQIRMIYSPRRDPVISKEKMSASETRDMIWKETMESPVITIEEVMQRYDNFTKNLNGLMASGVISEAEMISLQSLATMSFKNAESLLNVQGNIGNSGLFEQATSYIKGWNSETHIPILKAMSDYKSFKEFIMGKYNRFDDPEKDWKMFEDDMRSLFDQIFSAANANPKDFWERSFNELTEGVFYKNLLMELRSIGLQLGRDPEMMAKNVMIRDSMFEPEEDSLPGAVGIGGQSLARDKLMSRNLSDAISTSLISQMIEHKETTETLHNYAVISDLGYGFKQMAEYSGRVNSVSFDRIAKNIPGLSEANQLYHQSNQRILALNGHNVPTNFGLKSHTHHDLDEAGWMTYVQLKGINDAKKWGYSENELAHLVTMASGLSKGVYGGYWSTVMNSHVGFEFVIDTEKSDIEKGIIFYRRMNTMASSSDKGLEKMAPSIDFFVNAEHFEILRNFQALLYSYSPRDLNGKMPKENRWARHEDITGYRTKCEDAMSNGYDNELGRHDQINVFMAATLRDNIVDTAERGGWRDKDYIRNLVYVIDEKGNIKIGKNKRKVVDFELTIKRLRGISESYIKAFIKDIFDPDDSSQSFIENVSDLNIEDLGKDIIKKYEEELKKIDKGWGIDKKLNKLQRDYLLRKFYEKYIYQPIFDRFPTEGIIMEDRRWMPRDEAVKGRNFYDMLTKFTLQHHYLSEMPEGLIGNSYLKLFIAGVQAVEIAKWNEQYEKWEAKIEKGDYSGENHPFDYIFDLTKDDVEKYRDLLRGVYLEYKKGVGIEKRDGKELQIEDDDFLNDLPDFFKEIKKCYKIKRWTLSEEDGHQEGEEETLAQRQARYLQMNMANANTYITWGHMQIQKINTHSSGSRVTERIAGETAVIAESYTKKVSEMIMYKFPELISQKYESDQAFEKAVIDILGPSFKEMSVQLSMVDVDLAYVHLAHLIVQLGVAGGKDRLKRIGVLGNLYDGISKRLGKQSSFMTDNIPDNLREASTAMTSAQVEIMTVALCKIVGIRRERLYPKGYEPAKFLGKEVHGFWAKFLPRKKIEGKSKISTEALVEVQGVDLKSKMSESALNYPLILMLIVLALAKLAFDKDNKK</sequence>
<protein>
    <submittedName>
        <fullName evidence="2">Uncharacterized protein</fullName>
    </submittedName>
</protein>
<comment type="caution">
    <text evidence="2">The sequence shown here is derived from an EMBL/GenBank/DDBJ whole genome shotgun (WGS) entry which is preliminary data.</text>
</comment>
<accession>A0A2M6YVN2</accession>
<keyword evidence="1" id="KW-0812">Transmembrane</keyword>
<feature type="transmembrane region" description="Helical" evidence="1">
    <location>
        <begin position="1354"/>
        <end position="1372"/>
    </location>
</feature>